<sequence>MYRLIVALLVSFGFSQATFATTSTSLRPLARPDSLTLSTRPAQPVAVRNDSLSAWVADFYPRARAAGISGRTLDRAFAGVTYDADVIRRDSNQAEFSKAIWEYLDSAASQTRIRNGRTALEKHKTTLREIEARYGVDKEIVVAVWGLESAYGTFKGSNDIIQSLATLAYDGRRGAFFEEQLIAALKILQSGDVAPRQMTGSWAGAMGHTQFMPTSYLSYAVDFTGDGKRDIWSDNPTDALASTAAYLANFGWVPGQPWGIEVKLPQNFDYRLANREITKSPRGWARLGVTDLNGRAVKNHGEASILLPAGSGGVAFMIFKNFAVIERYNTADAYVIGVGHLADRIKGHSAFKTAWPRGDRALSFKERQEMQRRLTRAGFDTQGVDGRIGPKTIAAIRDYQTANRLLPDGYASLRLLQKLR</sequence>
<dbReference type="EMBL" id="FMWG01000010">
    <property type="protein sequence ID" value="SCZ70237.1"/>
    <property type="molecule type" value="Genomic_DNA"/>
</dbReference>
<proteinExistence type="predicted"/>
<dbReference type="FunFam" id="1.10.8.350:FF:000001">
    <property type="entry name" value="Lytic murein transglycosylase B"/>
    <property type="match status" value="1"/>
</dbReference>
<dbReference type="CDD" id="cd13399">
    <property type="entry name" value="Slt35-like"/>
    <property type="match status" value="1"/>
</dbReference>
<dbReference type="PANTHER" id="PTHR30163">
    <property type="entry name" value="MEMBRANE-BOUND LYTIC MUREIN TRANSGLYCOSYLASE B"/>
    <property type="match status" value="1"/>
</dbReference>
<feature type="signal peptide" evidence="1">
    <location>
        <begin position="1"/>
        <end position="19"/>
    </location>
</feature>
<evidence type="ECO:0000256" key="1">
    <source>
        <dbReference type="SAM" id="SignalP"/>
    </source>
</evidence>
<dbReference type="InterPro" id="IPR002477">
    <property type="entry name" value="Peptidoglycan-bd-like"/>
</dbReference>
<dbReference type="AlphaFoldDB" id="A0A1G5R853"/>
<dbReference type="InterPro" id="IPR023346">
    <property type="entry name" value="Lysozyme-like_dom_sf"/>
</dbReference>
<dbReference type="NCBIfam" id="TIGR02283">
    <property type="entry name" value="MltB_2"/>
    <property type="match status" value="1"/>
</dbReference>
<feature type="chain" id="PRO_5011465985" evidence="1">
    <location>
        <begin position="20"/>
        <end position="420"/>
    </location>
</feature>
<dbReference type="InterPro" id="IPR043426">
    <property type="entry name" value="MltB-like"/>
</dbReference>
<dbReference type="RefSeq" id="WP_090220282.1">
    <property type="nucleotide sequence ID" value="NZ_FMWG01000010.1"/>
</dbReference>
<evidence type="ECO:0000313" key="4">
    <source>
        <dbReference type="EMBL" id="SCZ70237.1"/>
    </source>
</evidence>
<keyword evidence="1" id="KW-0732">Signal</keyword>
<reference evidence="4 5" key="1">
    <citation type="submission" date="2016-10" db="EMBL/GenBank/DDBJ databases">
        <authorList>
            <person name="de Groot N.N."/>
        </authorList>
    </citation>
    <scope>NUCLEOTIDE SEQUENCE [LARGE SCALE GENOMIC DNA]</scope>
    <source>
        <strain evidence="4 5">U95</strain>
    </source>
</reference>
<dbReference type="SUPFAM" id="SSF53955">
    <property type="entry name" value="Lysozyme-like"/>
    <property type="match status" value="1"/>
</dbReference>
<dbReference type="Pfam" id="PF13406">
    <property type="entry name" value="SLT_2"/>
    <property type="match status" value="1"/>
</dbReference>
<feature type="domain" description="Transglycosylase SLT" evidence="3">
    <location>
        <begin position="53"/>
        <end position="343"/>
    </location>
</feature>
<dbReference type="STRING" id="1156985.SAMN04488118_11071"/>
<dbReference type="GO" id="GO:0009253">
    <property type="term" value="P:peptidoglycan catabolic process"/>
    <property type="evidence" value="ECO:0007669"/>
    <property type="project" value="TreeGrafter"/>
</dbReference>
<dbReference type="InterPro" id="IPR036366">
    <property type="entry name" value="PGBDSf"/>
</dbReference>
<dbReference type="Proteomes" id="UP000198767">
    <property type="component" value="Unassembled WGS sequence"/>
</dbReference>
<feature type="domain" description="Peptidoglycan binding-like" evidence="2">
    <location>
        <begin position="366"/>
        <end position="419"/>
    </location>
</feature>
<name>A0A1G5R853_9RHOB</name>
<dbReference type="SUPFAM" id="SSF47090">
    <property type="entry name" value="PGBD-like"/>
    <property type="match status" value="1"/>
</dbReference>
<dbReference type="Gene3D" id="1.10.530.10">
    <property type="match status" value="1"/>
</dbReference>
<dbReference type="OrthoDB" id="9808544at2"/>
<dbReference type="GO" id="GO:0008933">
    <property type="term" value="F:peptidoglycan lytic transglycosylase activity"/>
    <property type="evidence" value="ECO:0007669"/>
    <property type="project" value="TreeGrafter"/>
</dbReference>
<dbReference type="InterPro" id="IPR036365">
    <property type="entry name" value="PGBD-like_sf"/>
</dbReference>
<evidence type="ECO:0000259" key="3">
    <source>
        <dbReference type="Pfam" id="PF13406"/>
    </source>
</evidence>
<dbReference type="Gene3D" id="1.10.8.350">
    <property type="entry name" value="Bacterial muramidase"/>
    <property type="match status" value="1"/>
</dbReference>
<evidence type="ECO:0000313" key="5">
    <source>
        <dbReference type="Proteomes" id="UP000198767"/>
    </source>
</evidence>
<dbReference type="PANTHER" id="PTHR30163:SF8">
    <property type="entry name" value="LYTIC MUREIN TRANSGLYCOSYLASE"/>
    <property type="match status" value="1"/>
</dbReference>
<gene>
    <name evidence="4" type="ORF">SAMN04488118_11071</name>
</gene>
<keyword evidence="5" id="KW-1185">Reference proteome</keyword>
<protein>
    <submittedName>
        <fullName evidence="4">Lytic murein transglycosylase</fullName>
    </submittedName>
</protein>
<dbReference type="InterPro" id="IPR031304">
    <property type="entry name" value="SLT_2"/>
</dbReference>
<dbReference type="Gene3D" id="1.10.101.10">
    <property type="entry name" value="PGBD-like superfamily/PGBD"/>
    <property type="match status" value="1"/>
</dbReference>
<dbReference type="Pfam" id="PF01471">
    <property type="entry name" value="PG_binding_1"/>
    <property type="match status" value="1"/>
</dbReference>
<organism evidence="4 5">
    <name type="scientific">Epibacterium ulvae</name>
    <dbReference type="NCBI Taxonomy" id="1156985"/>
    <lineage>
        <taxon>Bacteria</taxon>
        <taxon>Pseudomonadati</taxon>
        <taxon>Pseudomonadota</taxon>
        <taxon>Alphaproteobacteria</taxon>
        <taxon>Rhodobacterales</taxon>
        <taxon>Roseobacteraceae</taxon>
        <taxon>Epibacterium</taxon>
    </lineage>
</organism>
<dbReference type="InterPro" id="IPR011970">
    <property type="entry name" value="MltB_2"/>
</dbReference>
<accession>A0A1G5R853</accession>
<evidence type="ECO:0000259" key="2">
    <source>
        <dbReference type="Pfam" id="PF01471"/>
    </source>
</evidence>